<keyword evidence="2" id="KW-1185">Reference proteome</keyword>
<evidence type="ECO:0000313" key="2">
    <source>
        <dbReference type="Proteomes" id="UP000886501"/>
    </source>
</evidence>
<protein>
    <submittedName>
        <fullName evidence="1">Uncharacterized protein</fullName>
    </submittedName>
</protein>
<comment type="caution">
    <text evidence="1">The sequence shown here is derived from an EMBL/GenBank/DDBJ whole genome shotgun (WGS) entry which is preliminary data.</text>
</comment>
<dbReference type="Proteomes" id="UP000886501">
    <property type="component" value="Unassembled WGS sequence"/>
</dbReference>
<accession>A0ACB6Z2A3</accession>
<reference evidence="1" key="2">
    <citation type="journal article" date="2020" name="Nat. Commun.">
        <title>Large-scale genome sequencing of mycorrhizal fungi provides insights into the early evolution of symbiotic traits.</title>
        <authorList>
            <person name="Miyauchi S."/>
            <person name="Kiss E."/>
            <person name="Kuo A."/>
            <person name="Drula E."/>
            <person name="Kohler A."/>
            <person name="Sanchez-Garcia M."/>
            <person name="Morin E."/>
            <person name="Andreopoulos B."/>
            <person name="Barry K.W."/>
            <person name="Bonito G."/>
            <person name="Buee M."/>
            <person name="Carver A."/>
            <person name="Chen C."/>
            <person name="Cichocki N."/>
            <person name="Clum A."/>
            <person name="Culley D."/>
            <person name="Crous P.W."/>
            <person name="Fauchery L."/>
            <person name="Girlanda M."/>
            <person name="Hayes R.D."/>
            <person name="Keri Z."/>
            <person name="LaButti K."/>
            <person name="Lipzen A."/>
            <person name="Lombard V."/>
            <person name="Magnuson J."/>
            <person name="Maillard F."/>
            <person name="Murat C."/>
            <person name="Nolan M."/>
            <person name="Ohm R.A."/>
            <person name="Pangilinan J."/>
            <person name="Pereira M.F."/>
            <person name="Perotto S."/>
            <person name="Peter M."/>
            <person name="Pfister S."/>
            <person name="Riley R."/>
            <person name="Sitrit Y."/>
            <person name="Stielow J.B."/>
            <person name="Szollosi G."/>
            <person name="Zifcakova L."/>
            <person name="Stursova M."/>
            <person name="Spatafora J.W."/>
            <person name="Tedersoo L."/>
            <person name="Vaario L.M."/>
            <person name="Yamada A."/>
            <person name="Yan M."/>
            <person name="Wang P."/>
            <person name="Xu J."/>
            <person name="Bruns T."/>
            <person name="Baldrian P."/>
            <person name="Vilgalys R."/>
            <person name="Dunand C."/>
            <person name="Henrissat B."/>
            <person name="Grigoriev I.V."/>
            <person name="Hibbett D."/>
            <person name="Nagy L.G."/>
            <person name="Martin F.M."/>
        </authorList>
    </citation>
    <scope>NUCLEOTIDE SEQUENCE</scope>
    <source>
        <strain evidence="1">P2</strain>
    </source>
</reference>
<gene>
    <name evidence="1" type="ORF">BDM02DRAFT_3123338</name>
</gene>
<dbReference type="EMBL" id="MU118215">
    <property type="protein sequence ID" value="KAF9643500.1"/>
    <property type="molecule type" value="Genomic_DNA"/>
</dbReference>
<evidence type="ECO:0000313" key="1">
    <source>
        <dbReference type="EMBL" id="KAF9643500.1"/>
    </source>
</evidence>
<sequence>MGIQFTPQRQEALVNGDTSGTLIHPFFVYKILSLGIHHFTILENSPPMVLLHARYIQKFWEELVNIQQGNDHDLKIQSMLFLTSGCILARLVRSAHLCLWKTCKMLHDADMRFIPKYGDPPPYSDEVHEKSTVLSQILWMENYLFLTCDGARPTLTMRIEEEFRNELPVVYPVLFLVCPLTMRTQGMLLVRDAVLLLEQLHNSEERPGDWRQSCDNLACSLDDYSDILMIHLGEFEKANDTEGASMIRSNCIACLAHLAALYRFVGEMQPSASATMDSLCDAALDNLGNLTQEMKLEEVTYFDLLLKYSWTRVIKVYDSRINSISVEEGARLWCWKQVVVEACGDFERRIPKCEPPILASLELLEDGRSEGSKYPNLMVLAVEE</sequence>
<name>A0ACB6Z2A3_THEGA</name>
<proteinExistence type="predicted"/>
<reference evidence="1" key="1">
    <citation type="submission" date="2019-10" db="EMBL/GenBank/DDBJ databases">
        <authorList>
            <consortium name="DOE Joint Genome Institute"/>
            <person name="Kuo A."/>
            <person name="Miyauchi S."/>
            <person name="Kiss E."/>
            <person name="Drula E."/>
            <person name="Kohler A."/>
            <person name="Sanchez-Garcia M."/>
            <person name="Andreopoulos B."/>
            <person name="Barry K.W."/>
            <person name="Bonito G."/>
            <person name="Buee M."/>
            <person name="Carver A."/>
            <person name="Chen C."/>
            <person name="Cichocki N."/>
            <person name="Clum A."/>
            <person name="Culley D."/>
            <person name="Crous P.W."/>
            <person name="Fauchery L."/>
            <person name="Girlanda M."/>
            <person name="Hayes R."/>
            <person name="Keri Z."/>
            <person name="Labutti K."/>
            <person name="Lipzen A."/>
            <person name="Lombard V."/>
            <person name="Magnuson J."/>
            <person name="Maillard F."/>
            <person name="Morin E."/>
            <person name="Murat C."/>
            <person name="Nolan M."/>
            <person name="Ohm R."/>
            <person name="Pangilinan J."/>
            <person name="Pereira M."/>
            <person name="Perotto S."/>
            <person name="Peter M."/>
            <person name="Riley R."/>
            <person name="Sitrit Y."/>
            <person name="Stielow B."/>
            <person name="Szollosi G."/>
            <person name="Zifcakova L."/>
            <person name="Stursova M."/>
            <person name="Spatafora J.W."/>
            <person name="Tedersoo L."/>
            <person name="Vaario L.-M."/>
            <person name="Yamada A."/>
            <person name="Yan M."/>
            <person name="Wang P."/>
            <person name="Xu J."/>
            <person name="Bruns T."/>
            <person name="Baldrian P."/>
            <person name="Vilgalys R."/>
            <person name="Henrissat B."/>
            <person name="Grigoriev I.V."/>
            <person name="Hibbett D."/>
            <person name="Nagy L.G."/>
            <person name="Martin F.M."/>
        </authorList>
    </citation>
    <scope>NUCLEOTIDE SEQUENCE</scope>
    <source>
        <strain evidence="1">P2</strain>
    </source>
</reference>
<organism evidence="1 2">
    <name type="scientific">Thelephora ganbajun</name>
    <name type="common">Ganba fungus</name>
    <dbReference type="NCBI Taxonomy" id="370292"/>
    <lineage>
        <taxon>Eukaryota</taxon>
        <taxon>Fungi</taxon>
        <taxon>Dikarya</taxon>
        <taxon>Basidiomycota</taxon>
        <taxon>Agaricomycotina</taxon>
        <taxon>Agaricomycetes</taxon>
        <taxon>Thelephorales</taxon>
        <taxon>Thelephoraceae</taxon>
        <taxon>Thelephora</taxon>
    </lineage>
</organism>